<dbReference type="SMART" id="SM00220">
    <property type="entry name" value="S_TKc"/>
    <property type="match status" value="1"/>
</dbReference>
<comment type="catalytic activity">
    <reaction evidence="11">
        <text>L-seryl-[protein] + ATP = O-phospho-L-seryl-[protein] + ADP + H(+)</text>
        <dbReference type="Rhea" id="RHEA:17989"/>
        <dbReference type="Rhea" id="RHEA-COMP:9863"/>
        <dbReference type="Rhea" id="RHEA-COMP:11604"/>
        <dbReference type="ChEBI" id="CHEBI:15378"/>
        <dbReference type="ChEBI" id="CHEBI:29999"/>
        <dbReference type="ChEBI" id="CHEBI:30616"/>
        <dbReference type="ChEBI" id="CHEBI:83421"/>
        <dbReference type="ChEBI" id="CHEBI:456216"/>
        <dbReference type="EC" id="2.7.11.1"/>
    </reaction>
</comment>
<dbReference type="Gene3D" id="3.30.200.20">
    <property type="entry name" value="Phosphorylase Kinase, domain 1"/>
    <property type="match status" value="1"/>
</dbReference>
<feature type="binding site" evidence="7 9">
    <location>
        <position position="60"/>
    </location>
    <ligand>
        <name>ATP</name>
        <dbReference type="ChEBI" id="CHEBI:30616"/>
    </ligand>
</feature>
<accession>A0AAV5QZF4</accession>
<dbReference type="CDD" id="cd14007">
    <property type="entry name" value="STKc_Aurora"/>
    <property type="match status" value="1"/>
</dbReference>
<keyword evidence="1 10" id="KW-0723">Serine/threonine-protein kinase</keyword>
<dbReference type="GO" id="GO:0004674">
    <property type="term" value="F:protein serine/threonine kinase activity"/>
    <property type="evidence" value="ECO:0007669"/>
    <property type="project" value="UniProtKB-KW"/>
</dbReference>
<evidence type="ECO:0000256" key="4">
    <source>
        <dbReference type="ARBA" id="ARBA00022777"/>
    </source>
</evidence>
<dbReference type="GO" id="GO:0030447">
    <property type="term" value="P:filamentous growth"/>
    <property type="evidence" value="ECO:0007669"/>
    <property type="project" value="UniProtKB-ARBA"/>
</dbReference>
<keyword evidence="3 7" id="KW-0547">Nucleotide-binding</keyword>
<organism evidence="14 15">
    <name type="scientific">Pichia kluyveri</name>
    <name type="common">Yeast</name>
    <dbReference type="NCBI Taxonomy" id="36015"/>
    <lineage>
        <taxon>Eukaryota</taxon>
        <taxon>Fungi</taxon>
        <taxon>Dikarya</taxon>
        <taxon>Ascomycota</taxon>
        <taxon>Saccharomycotina</taxon>
        <taxon>Pichiomycetes</taxon>
        <taxon>Pichiales</taxon>
        <taxon>Pichiaceae</taxon>
        <taxon>Pichia</taxon>
    </lineage>
</organism>
<feature type="domain" description="Protein kinase" evidence="13">
    <location>
        <begin position="31"/>
        <end position="283"/>
    </location>
</feature>
<evidence type="ECO:0000313" key="15">
    <source>
        <dbReference type="Proteomes" id="UP001378960"/>
    </source>
</evidence>
<evidence type="ECO:0000256" key="3">
    <source>
        <dbReference type="ARBA" id="ARBA00022741"/>
    </source>
</evidence>
<dbReference type="InterPro" id="IPR000719">
    <property type="entry name" value="Prot_kinase_dom"/>
</dbReference>
<evidence type="ECO:0000256" key="7">
    <source>
        <dbReference type="PIRSR" id="PIRSR630616-2"/>
    </source>
</evidence>
<dbReference type="FunFam" id="3.30.200.20:FF:000042">
    <property type="entry name" value="Aurora kinase A"/>
    <property type="match status" value="1"/>
</dbReference>
<dbReference type="Gene3D" id="1.10.510.10">
    <property type="entry name" value="Transferase(Phosphotransferase) domain 1"/>
    <property type="match status" value="1"/>
</dbReference>
<dbReference type="SUPFAM" id="SSF56112">
    <property type="entry name" value="Protein kinase-like (PK-like)"/>
    <property type="match status" value="1"/>
</dbReference>
<evidence type="ECO:0000256" key="10">
    <source>
        <dbReference type="RuleBase" id="RU000304"/>
    </source>
</evidence>
<comment type="caution">
    <text evidence="14">The sequence shown here is derived from an EMBL/GenBank/DDBJ whole genome shotgun (WGS) entry which is preliminary data.</text>
</comment>
<feature type="binding site" evidence="7">
    <location>
        <position position="168"/>
    </location>
    <ligand>
        <name>ATP</name>
        <dbReference type="ChEBI" id="CHEBI:30616"/>
    </ligand>
</feature>
<dbReference type="PIRSF" id="PIRSF000654">
    <property type="entry name" value="Integrin-linked_kinase"/>
    <property type="match status" value="1"/>
</dbReference>
<dbReference type="InterPro" id="IPR030616">
    <property type="entry name" value="Aur-like"/>
</dbReference>
<feature type="binding site" evidence="7">
    <location>
        <begin position="109"/>
        <end position="111"/>
    </location>
    <ligand>
        <name>ATP</name>
        <dbReference type="ChEBI" id="CHEBI:30616"/>
    </ligand>
</feature>
<evidence type="ECO:0000256" key="9">
    <source>
        <dbReference type="PROSITE-ProRule" id="PRU10141"/>
    </source>
</evidence>
<feature type="cross-link" description="Glycyl lysine isopeptide (Lys-Gly) (interchain with G-Cter in SUMO2)" evidence="8">
    <location>
        <position position="152"/>
    </location>
</feature>
<evidence type="ECO:0000256" key="1">
    <source>
        <dbReference type="ARBA" id="ARBA00022527"/>
    </source>
</evidence>
<dbReference type="AlphaFoldDB" id="A0AAV5QZF4"/>
<dbReference type="PROSITE" id="PS50011">
    <property type="entry name" value="PROTEIN_KINASE_DOM"/>
    <property type="match status" value="1"/>
</dbReference>
<dbReference type="EC" id="2.7.11.1" evidence="11"/>
<dbReference type="FunFam" id="1.10.510.10:FF:000571">
    <property type="entry name" value="Maternal embryonic leucine zipper kinase"/>
    <property type="match status" value="1"/>
</dbReference>
<evidence type="ECO:0000256" key="6">
    <source>
        <dbReference type="PIRSR" id="PIRSR630616-1"/>
    </source>
</evidence>
<name>A0AAV5QZF4_PICKL</name>
<dbReference type="Pfam" id="PF00069">
    <property type="entry name" value="Pkinase"/>
    <property type="match status" value="1"/>
</dbReference>
<evidence type="ECO:0000256" key="2">
    <source>
        <dbReference type="ARBA" id="ARBA00022679"/>
    </source>
</evidence>
<dbReference type="PROSITE" id="PS00108">
    <property type="entry name" value="PROTEIN_KINASE_ST"/>
    <property type="match status" value="1"/>
</dbReference>
<feature type="compositionally biased region" description="Basic residues" evidence="12">
    <location>
        <begin position="15"/>
        <end position="24"/>
    </location>
</feature>
<keyword evidence="5 7" id="KW-0067">ATP-binding</keyword>
<dbReference type="PANTHER" id="PTHR24350">
    <property type="entry name" value="SERINE/THREONINE-PROTEIN KINASE IAL-RELATED"/>
    <property type="match status" value="1"/>
</dbReference>
<dbReference type="InterPro" id="IPR008271">
    <property type="entry name" value="Ser/Thr_kinase_AS"/>
</dbReference>
<keyword evidence="4 11" id="KW-0418">Kinase</keyword>
<evidence type="ECO:0000256" key="11">
    <source>
        <dbReference type="RuleBase" id="RU367134"/>
    </source>
</evidence>
<comment type="similarity">
    <text evidence="11">Belongs to the protein kinase superfamily. Ser/Thr protein kinase family. Aurora subfamily.</text>
</comment>
<evidence type="ECO:0000256" key="5">
    <source>
        <dbReference type="ARBA" id="ARBA00022840"/>
    </source>
</evidence>
<dbReference type="InterPro" id="IPR017441">
    <property type="entry name" value="Protein_kinase_ATP_BS"/>
</dbReference>
<dbReference type="InterPro" id="IPR011009">
    <property type="entry name" value="Kinase-like_dom_sf"/>
</dbReference>
<dbReference type="GO" id="GO:0005524">
    <property type="term" value="F:ATP binding"/>
    <property type="evidence" value="ECO:0007669"/>
    <property type="project" value="UniProtKB-UniRule"/>
</dbReference>
<protein>
    <recommendedName>
        <fullName evidence="11">Aurora kinase</fullName>
        <ecNumber evidence="11">2.7.11.1</ecNumber>
    </recommendedName>
</protein>
<sequence>MDVFERLTAGGTSRHSTHTTPKGKKWSVRDFKIGKRLGRGKFGKVYVAMEKRSQFIVALKVISRKEVSAWKVEKQLVREVQVQRKLKHPNILSLYTWFMDNDNIYLVLEYADGGDLYNKGPLPVNKVKPIIRQIIEGLNHLHNAGVAHRDVKAENVLLLKNGQVKVADLGWATHITSANTRRTTLCGTLDYLSPEMVSGQPHGKPVDVWAVGVLMYELLTGKAPFEGHDASTTYQKIIRGVASSDFKIPGSLNESGREFLCQMLTRDQWKRPSFTELLLHPWLNSIE</sequence>
<gene>
    <name evidence="14" type="ORF">DAPK24_007180</name>
</gene>
<dbReference type="EMBL" id="BTGB01000001">
    <property type="protein sequence ID" value="GMM44143.1"/>
    <property type="molecule type" value="Genomic_DNA"/>
</dbReference>
<comment type="catalytic activity">
    <reaction evidence="11">
        <text>L-threonyl-[protein] + ATP = O-phospho-L-threonyl-[protein] + ADP + H(+)</text>
        <dbReference type="Rhea" id="RHEA:46608"/>
        <dbReference type="Rhea" id="RHEA-COMP:11060"/>
        <dbReference type="Rhea" id="RHEA-COMP:11605"/>
        <dbReference type="ChEBI" id="CHEBI:15378"/>
        <dbReference type="ChEBI" id="CHEBI:30013"/>
        <dbReference type="ChEBI" id="CHEBI:30616"/>
        <dbReference type="ChEBI" id="CHEBI:61977"/>
        <dbReference type="ChEBI" id="CHEBI:456216"/>
        <dbReference type="EC" id="2.7.11.1"/>
    </reaction>
</comment>
<evidence type="ECO:0000313" key="14">
    <source>
        <dbReference type="EMBL" id="GMM44143.1"/>
    </source>
</evidence>
<evidence type="ECO:0000256" key="8">
    <source>
        <dbReference type="PIRSR" id="PIRSR630616-3"/>
    </source>
</evidence>
<dbReference type="Proteomes" id="UP001378960">
    <property type="component" value="Unassembled WGS sequence"/>
</dbReference>
<feature type="region of interest" description="Disordered" evidence="12">
    <location>
        <begin position="1"/>
        <end position="24"/>
    </location>
</feature>
<reference evidence="14 15" key="1">
    <citation type="journal article" date="2023" name="Elife">
        <title>Identification of key yeast species and microbe-microbe interactions impacting larval growth of Drosophila in the wild.</title>
        <authorList>
            <person name="Mure A."/>
            <person name="Sugiura Y."/>
            <person name="Maeda R."/>
            <person name="Honda K."/>
            <person name="Sakurai N."/>
            <person name="Takahashi Y."/>
            <person name="Watada M."/>
            <person name="Katoh T."/>
            <person name="Gotoh A."/>
            <person name="Gotoh Y."/>
            <person name="Taniguchi I."/>
            <person name="Nakamura K."/>
            <person name="Hayashi T."/>
            <person name="Katayama T."/>
            <person name="Uemura T."/>
            <person name="Hattori Y."/>
        </authorList>
    </citation>
    <scope>NUCLEOTIDE SEQUENCE [LARGE SCALE GENOMIC DNA]</scope>
    <source>
        <strain evidence="14 15">PK-24</strain>
    </source>
</reference>
<feature type="binding site" evidence="7">
    <location>
        <begin position="154"/>
        <end position="155"/>
    </location>
    <ligand>
        <name>ATP</name>
        <dbReference type="ChEBI" id="CHEBI:30616"/>
    </ligand>
</feature>
<feature type="active site" description="Proton acceptor" evidence="6">
    <location>
        <position position="150"/>
    </location>
</feature>
<proteinExistence type="inferred from homology"/>
<dbReference type="PROSITE" id="PS00107">
    <property type="entry name" value="PROTEIN_KINASE_ATP"/>
    <property type="match status" value="1"/>
</dbReference>
<evidence type="ECO:0000256" key="12">
    <source>
        <dbReference type="SAM" id="MobiDB-lite"/>
    </source>
</evidence>
<feature type="binding site" evidence="7">
    <location>
        <position position="41"/>
    </location>
    <ligand>
        <name>ATP</name>
        <dbReference type="ChEBI" id="CHEBI:30616"/>
    </ligand>
</feature>
<keyword evidence="15" id="KW-1185">Reference proteome</keyword>
<evidence type="ECO:0000259" key="13">
    <source>
        <dbReference type="PROSITE" id="PS50011"/>
    </source>
</evidence>
<keyword evidence="2 11" id="KW-0808">Transferase</keyword>